<evidence type="ECO:0000313" key="1">
    <source>
        <dbReference type="EMBL" id="KIL64623.1"/>
    </source>
</evidence>
<name>A0A0C2X7A5_AMAMK</name>
<dbReference type="Proteomes" id="UP000054549">
    <property type="component" value="Unassembled WGS sequence"/>
</dbReference>
<proteinExistence type="predicted"/>
<accession>A0A0C2X7A5</accession>
<keyword evidence="2" id="KW-1185">Reference proteome</keyword>
<feature type="non-terminal residue" evidence="1">
    <location>
        <position position="68"/>
    </location>
</feature>
<protein>
    <submittedName>
        <fullName evidence="1">Uncharacterized protein</fullName>
    </submittedName>
</protein>
<dbReference type="InParanoid" id="A0A0C2X7A5"/>
<dbReference type="HOGENOM" id="CLU_2800802_0_0_1"/>
<reference evidence="1 2" key="1">
    <citation type="submission" date="2014-04" db="EMBL/GenBank/DDBJ databases">
        <title>Evolutionary Origins and Diversification of the Mycorrhizal Mutualists.</title>
        <authorList>
            <consortium name="DOE Joint Genome Institute"/>
            <consortium name="Mycorrhizal Genomics Consortium"/>
            <person name="Kohler A."/>
            <person name="Kuo A."/>
            <person name="Nagy L.G."/>
            <person name="Floudas D."/>
            <person name="Copeland A."/>
            <person name="Barry K.W."/>
            <person name="Cichocki N."/>
            <person name="Veneault-Fourrey C."/>
            <person name="LaButti K."/>
            <person name="Lindquist E.A."/>
            <person name="Lipzen A."/>
            <person name="Lundell T."/>
            <person name="Morin E."/>
            <person name="Murat C."/>
            <person name="Riley R."/>
            <person name="Ohm R."/>
            <person name="Sun H."/>
            <person name="Tunlid A."/>
            <person name="Henrissat B."/>
            <person name="Grigoriev I.V."/>
            <person name="Hibbett D.S."/>
            <person name="Martin F."/>
        </authorList>
    </citation>
    <scope>NUCLEOTIDE SEQUENCE [LARGE SCALE GENOMIC DNA]</scope>
    <source>
        <strain evidence="1 2">Koide BX008</strain>
    </source>
</reference>
<evidence type="ECO:0000313" key="2">
    <source>
        <dbReference type="Proteomes" id="UP000054549"/>
    </source>
</evidence>
<sequence length="68" mass="7578">MKYEALLNNFQIVIFPSSTVGEHESVDVEKPSGADVSSSAVAVAKSPFTLEKEFLMQLALEERDHRRP</sequence>
<organism evidence="1 2">
    <name type="scientific">Amanita muscaria (strain Koide BX008)</name>
    <dbReference type="NCBI Taxonomy" id="946122"/>
    <lineage>
        <taxon>Eukaryota</taxon>
        <taxon>Fungi</taxon>
        <taxon>Dikarya</taxon>
        <taxon>Basidiomycota</taxon>
        <taxon>Agaricomycotina</taxon>
        <taxon>Agaricomycetes</taxon>
        <taxon>Agaricomycetidae</taxon>
        <taxon>Agaricales</taxon>
        <taxon>Pluteineae</taxon>
        <taxon>Amanitaceae</taxon>
        <taxon>Amanita</taxon>
    </lineage>
</organism>
<dbReference type="EMBL" id="KN818248">
    <property type="protein sequence ID" value="KIL64623.1"/>
    <property type="molecule type" value="Genomic_DNA"/>
</dbReference>
<dbReference type="AlphaFoldDB" id="A0A0C2X7A5"/>
<gene>
    <name evidence="1" type="ORF">M378DRAFT_163102</name>
</gene>